<reference evidence="2" key="1">
    <citation type="journal article" date="2015" name="Nature">
        <title>Complex archaea that bridge the gap between prokaryotes and eukaryotes.</title>
        <authorList>
            <person name="Spang A."/>
            <person name="Saw J.H."/>
            <person name="Jorgensen S.L."/>
            <person name="Zaremba-Niedzwiedzka K."/>
            <person name="Martijn J."/>
            <person name="Lind A.E."/>
            <person name="van Eijk R."/>
            <person name="Schleper C."/>
            <person name="Guy L."/>
            <person name="Ettema T.J."/>
        </authorList>
    </citation>
    <scope>NUCLEOTIDE SEQUENCE</scope>
</reference>
<evidence type="ECO:0000259" key="1">
    <source>
        <dbReference type="SMART" id="SM00959"/>
    </source>
</evidence>
<dbReference type="InterPro" id="IPR036361">
    <property type="entry name" value="SAP_dom_sf"/>
</dbReference>
<accession>A0A0F9S4R7</accession>
<protein>
    <recommendedName>
        <fullName evidence="1">Rho termination factor-like N-terminal domain-containing protein</fullName>
    </recommendedName>
</protein>
<dbReference type="InterPro" id="IPR036269">
    <property type="entry name" value="Rho_N_sf"/>
</dbReference>
<dbReference type="AlphaFoldDB" id="A0A0F9S4R7"/>
<dbReference type="Gene3D" id="1.10.720.30">
    <property type="entry name" value="SAP domain"/>
    <property type="match status" value="1"/>
</dbReference>
<dbReference type="SUPFAM" id="SSF68912">
    <property type="entry name" value="Rho N-terminal domain-like"/>
    <property type="match status" value="1"/>
</dbReference>
<feature type="domain" description="Rho termination factor-like N-terminal" evidence="1">
    <location>
        <begin position="14"/>
        <end position="56"/>
    </location>
</feature>
<name>A0A0F9S4R7_9ZZZZ</name>
<evidence type="ECO:0000313" key="2">
    <source>
        <dbReference type="EMBL" id="KKN62069.1"/>
    </source>
</evidence>
<sequence length="315" mass="36064">MKRQVDNDTYLKYLFQSLTVDELKQICRDFGIKGFSKFKRADLISFILDTLAEEEIEETIKEKELGIISKEINLALKKINGEDRESITEIKIVNPENHEIEISFSGFNWKVGSFLSITPNNINDPERDCDCRVGSNMGLCSHFWVGVIQSLKEGYFNLKDWTLTELPENFEEVIKPIRSSTPHAGDQSATVSSKRSLIDESSDSAGLMKYINSSVSIYEGEILNIVEKQSEFQGNISVYYQLTLKNVRLGPRIARKSDYHEDDIITVKELNVRISEKLQNDNHLIEKEKIKVNGKLDKDSFSGIMVKNIRKVQKL</sequence>
<proteinExistence type="predicted"/>
<dbReference type="InterPro" id="IPR011112">
    <property type="entry name" value="Rho-like_N"/>
</dbReference>
<dbReference type="GO" id="GO:0006353">
    <property type="term" value="P:DNA-templated transcription termination"/>
    <property type="evidence" value="ECO:0007669"/>
    <property type="project" value="InterPro"/>
</dbReference>
<dbReference type="Pfam" id="PF07498">
    <property type="entry name" value="Rho_N"/>
    <property type="match status" value="1"/>
</dbReference>
<organism evidence="2">
    <name type="scientific">marine sediment metagenome</name>
    <dbReference type="NCBI Taxonomy" id="412755"/>
    <lineage>
        <taxon>unclassified sequences</taxon>
        <taxon>metagenomes</taxon>
        <taxon>ecological metagenomes</taxon>
    </lineage>
</organism>
<gene>
    <name evidence="2" type="ORF">LCGC14_0515640</name>
</gene>
<comment type="caution">
    <text evidence="2">The sequence shown here is derived from an EMBL/GenBank/DDBJ whole genome shotgun (WGS) entry which is preliminary data.</text>
</comment>
<dbReference type="SMART" id="SM00959">
    <property type="entry name" value="Rho_N"/>
    <property type="match status" value="1"/>
</dbReference>
<dbReference type="EMBL" id="LAZR01000636">
    <property type="protein sequence ID" value="KKN62069.1"/>
    <property type="molecule type" value="Genomic_DNA"/>
</dbReference>